<dbReference type="Pfam" id="PF00561">
    <property type="entry name" value="Abhydrolase_1"/>
    <property type="match status" value="1"/>
</dbReference>
<sequence>MSLDLPPFRPRFPWWGADLQTLANYLRPPQRDLAPHTSERLTIDLRDGTGDRLICTLDRPAAPKRDTPLTILIHGLTGSQESFYIYSMARRLLDGGQRVLRINLRGAGPSRATCRGQYYAGRSRDFRALLTNLPADLTHAGLRAVGYSLGGAMLLKYLGEEGEAASLQAAATVCAPIDLSATCRRMLQARNVVYHRHLLRMMKIEATAEGAAISTAERAAILGSRSVWDYDEVFIAPRHGFAGAEDYYERCKPVAFMGAIRVPTLVLAALDDPWIPGGLYSGYDWAGNQALVPALPAHGGHVGFHGAGSRHPWSDQTVMRFFERG</sequence>
<evidence type="ECO:0000259" key="1">
    <source>
        <dbReference type="Pfam" id="PF00561"/>
    </source>
</evidence>
<proteinExistence type="predicted"/>
<dbReference type="EMBL" id="JAHOPB010000003">
    <property type="protein sequence ID" value="MBU8876805.1"/>
    <property type="molecule type" value="Genomic_DNA"/>
</dbReference>
<dbReference type="InterPro" id="IPR050960">
    <property type="entry name" value="AB_hydrolase_4_sf"/>
</dbReference>
<dbReference type="Proteomes" id="UP000727907">
    <property type="component" value="Unassembled WGS sequence"/>
</dbReference>
<dbReference type="PANTHER" id="PTHR10794:SF94">
    <property type="entry name" value="ESTERASE YHET-RELATED"/>
    <property type="match status" value="1"/>
</dbReference>
<dbReference type="PANTHER" id="PTHR10794">
    <property type="entry name" value="ABHYDROLASE DOMAIN-CONTAINING PROTEIN"/>
    <property type="match status" value="1"/>
</dbReference>
<dbReference type="PIRSF" id="PIRSF005211">
    <property type="entry name" value="Ab_hydro_YheT"/>
    <property type="match status" value="1"/>
</dbReference>
<accession>A0ABS6IR29</accession>
<dbReference type="InterPro" id="IPR012020">
    <property type="entry name" value="ABHD4"/>
</dbReference>
<keyword evidence="3" id="KW-1185">Reference proteome</keyword>
<reference evidence="2 3" key="1">
    <citation type="submission" date="2021-06" db="EMBL/GenBank/DDBJ databases">
        <authorList>
            <person name="Lee D.H."/>
        </authorList>
    </citation>
    <scope>NUCLEOTIDE SEQUENCE [LARGE SCALE GENOMIC DNA]</scope>
    <source>
        <strain evidence="2 3">MMS21-HV4-11</strain>
    </source>
</reference>
<dbReference type="InterPro" id="IPR000073">
    <property type="entry name" value="AB_hydrolase_1"/>
</dbReference>
<evidence type="ECO:0000313" key="2">
    <source>
        <dbReference type="EMBL" id="MBU8876805.1"/>
    </source>
</evidence>
<comment type="caution">
    <text evidence="2">The sequence shown here is derived from an EMBL/GenBank/DDBJ whole genome shotgun (WGS) entry which is preliminary data.</text>
</comment>
<gene>
    <name evidence="2" type="ORF">KQ910_23725</name>
</gene>
<evidence type="ECO:0000313" key="3">
    <source>
        <dbReference type="Proteomes" id="UP000727907"/>
    </source>
</evidence>
<feature type="domain" description="AB hydrolase-1" evidence="1">
    <location>
        <begin position="71"/>
        <end position="285"/>
    </location>
</feature>
<protein>
    <submittedName>
        <fullName evidence="2">Alpha/beta fold hydrolase</fullName>
    </submittedName>
</protein>
<organism evidence="2 3">
    <name type="scientific">Reyranella humidisoli</name>
    <dbReference type="NCBI Taxonomy" id="2849149"/>
    <lineage>
        <taxon>Bacteria</taxon>
        <taxon>Pseudomonadati</taxon>
        <taxon>Pseudomonadota</taxon>
        <taxon>Alphaproteobacteria</taxon>
        <taxon>Hyphomicrobiales</taxon>
        <taxon>Reyranellaceae</taxon>
        <taxon>Reyranella</taxon>
    </lineage>
</organism>
<dbReference type="RefSeq" id="WP_216965985.1">
    <property type="nucleotide sequence ID" value="NZ_JAHOPB010000003.1"/>
</dbReference>
<keyword evidence="2" id="KW-0378">Hydrolase</keyword>
<name>A0ABS6IR29_9HYPH</name>
<dbReference type="GO" id="GO:0016787">
    <property type="term" value="F:hydrolase activity"/>
    <property type="evidence" value="ECO:0007669"/>
    <property type="project" value="UniProtKB-KW"/>
</dbReference>